<gene>
    <name evidence="1" type="ORF">HARCEL1_12950</name>
</gene>
<sequence length="86" mass="9497">MTTTTAAFVATEEFKGLFADYPYNEAEETQSKWNDDVATDGDYEIAITPTGYVSLQDPDTIDEAFTQVGNNGLVQYLLNTWACLDA</sequence>
<dbReference type="RefSeq" id="WP_108383973.1">
    <property type="nucleotide sequence ID" value="NZ_CP028858.1"/>
</dbReference>
<protein>
    <submittedName>
        <fullName evidence="1">Uncharacterized protein</fullName>
    </submittedName>
</protein>
<dbReference type="EMBL" id="CP028858">
    <property type="protein sequence ID" value="AWB28525.1"/>
    <property type="molecule type" value="Genomic_DNA"/>
</dbReference>
<name>A0A2R4X3Z7_9EURY</name>
<evidence type="ECO:0000313" key="2">
    <source>
        <dbReference type="Proteomes" id="UP000244727"/>
    </source>
</evidence>
<organism evidence="1 2">
    <name type="scientific">Halococcoides cellulosivorans</name>
    <dbReference type="NCBI Taxonomy" id="1679096"/>
    <lineage>
        <taxon>Archaea</taxon>
        <taxon>Methanobacteriati</taxon>
        <taxon>Methanobacteriota</taxon>
        <taxon>Stenosarchaea group</taxon>
        <taxon>Halobacteria</taxon>
        <taxon>Halobacteriales</taxon>
        <taxon>Haloarculaceae</taxon>
        <taxon>Halococcoides</taxon>
    </lineage>
</organism>
<keyword evidence="2" id="KW-1185">Reference proteome</keyword>
<dbReference type="Proteomes" id="UP000244727">
    <property type="component" value="Chromosome"/>
</dbReference>
<dbReference type="AlphaFoldDB" id="A0A2R4X3Z7"/>
<accession>A0A2R4X3Z7</accession>
<proteinExistence type="predicted"/>
<dbReference type="GeneID" id="36513431"/>
<evidence type="ECO:0000313" key="1">
    <source>
        <dbReference type="EMBL" id="AWB28525.1"/>
    </source>
</evidence>
<reference evidence="1 2" key="1">
    <citation type="submission" date="2018-04" db="EMBL/GenBank/DDBJ databases">
        <title>Halococcoides cellulosivorans gen. nov., sp. nov., an extremely halophilic cellulose-utilizing haloarchaeon from hypersaline lakes.</title>
        <authorList>
            <person name="Sorokin D.Y."/>
            <person name="Toshchakov S.V."/>
            <person name="Samarov N.I."/>
            <person name="Korzhenkov A."/>
            <person name="Kublanov I.V."/>
        </authorList>
    </citation>
    <scope>NUCLEOTIDE SEQUENCE [LARGE SCALE GENOMIC DNA]</scope>
    <source>
        <strain evidence="1 2">HArcel1</strain>
    </source>
</reference>
<dbReference type="KEGG" id="harc:HARCEL1_12950"/>